<dbReference type="VEuPathDB" id="VectorBase:CPIJ014813"/>
<keyword evidence="4" id="KW-1185">Reference proteome</keyword>
<dbReference type="OrthoDB" id="10251234at2759"/>
<feature type="compositionally biased region" description="Basic and acidic residues" evidence="1">
    <location>
        <begin position="324"/>
        <end position="333"/>
    </location>
</feature>
<evidence type="ECO:0000313" key="4">
    <source>
        <dbReference type="Proteomes" id="UP000002320"/>
    </source>
</evidence>
<evidence type="ECO:0000256" key="1">
    <source>
        <dbReference type="SAM" id="MobiDB-lite"/>
    </source>
</evidence>
<protein>
    <submittedName>
        <fullName evidence="2 3">Uncharacterized protein</fullName>
    </submittedName>
</protein>
<proteinExistence type="predicted"/>
<sequence length="350" mass="40182">MAPVGGQMWFTIPAGRTGQKNSSPRNNFRCRTQQAGCHSERYVVYQKHLNKCPYMCEFNQYFDILQLVAEELIQIHFLSFSDHFFRNFNNKLASYQIDSLIALIDALPHDYRSKPVDHEFVQEKQWGFWELDHKSALAPSANAKTKPAPRTLLISFRLTGNIPNGTRVTKMCFSVEPPRRFKSRTTGKPVWNALYIIEVIILGDIDVHTFPLAKRSALCTKFATALNRSLCHLSTNSVRPVPVRAKQLPAKQRPPMCRTHPGPNLFVRMDGPTNTQQSQPDAGGNVKKNNSRFRKCFVFLGFLLGRRRQKQPKFLVPKAELFKEQQKKEEKKKAGSSRTFSCVEERGRLR</sequence>
<dbReference type="HOGENOM" id="CLU_792880_0_0_1"/>
<reference evidence="2" key="1">
    <citation type="submission" date="2007-03" db="EMBL/GenBank/DDBJ databases">
        <title>Annotation of Culex pipiens quinquefasciatus.</title>
        <authorList>
            <consortium name="The Broad Institute Genome Sequencing Platform"/>
            <person name="Atkinson P.W."/>
            <person name="Hemingway J."/>
            <person name="Christensen B.M."/>
            <person name="Higgs S."/>
            <person name="Kodira C."/>
            <person name="Hannick L."/>
            <person name="Megy K."/>
            <person name="O'Leary S."/>
            <person name="Pearson M."/>
            <person name="Haas B.J."/>
            <person name="Mauceli E."/>
            <person name="Wortman J.R."/>
            <person name="Lee N.H."/>
            <person name="Guigo R."/>
            <person name="Stanke M."/>
            <person name="Alvarado L."/>
            <person name="Amedeo P."/>
            <person name="Antoine C.H."/>
            <person name="Arensburger P."/>
            <person name="Bidwell S.L."/>
            <person name="Crawford M."/>
            <person name="Camaro F."/>
            <person name="Devon K."/>
            <person name="Engels R."/>
            <person name="Hammond M."/>
            <person name="Howarth C."/>
            <person name="Koehrsen M."/>
            <person name="Lawson D."/>
            <person name="Montgomery P."/>
            <person name="Nene V."/>
            <person name="Nusbaum C."/>
            <person name="Puiu D."/>
            <person name="Romero-Severson J."/>
            <person name="Severson D.W."/>
            <person name="Shumway M."/>
            <person name="Sisk P."/>
            <person name="Stolte C."/>
            <person name="Zeng Q."/>
            <person name="Eisenstadt E."/>
            <person name="Fraser-Liggett C."/>
            <person name="Strausberg R."/>
            <person name="Galagan J."/>
            <person name="Birren B."/>
            <person name="Collins F.H."/>
        </authorList>
    </citation>
    <scope>NUCLEOTIDE SEQUENCE [LARGE SCALE GENOMIC DNA]</scope>
    <source>
        <strain evidence="2">JHB</strain>
    </source>
</reference>
<evidence type="ECO:0000313" key="3">
    <source>
        <dbReference type="EnsemblMetazoa" id="CPIJ014813-PA"/>
    </source>
</evidence>
<name>B0X7T2_CULQU</name>
<gene>
    <name evidence="3" type="primary">6048856</name>
    <name evidence="2" type="ORF">CpipJ_CPIJ014813</name>
</gene>
<organism>
    <name type="scientific">Culex quinquefasciatus</name>
    <name type="common">Southern house mosquito</name>
    <name type="synonym">Culex pungens</name>
    <dbReference type="NCBI Taxonomy" id="7176"/>
    <lineage>
        <taxon>Eukaryota</taxon>
        <taxon>Metazoa</taxon>
        <taxon>Ecdysozoa</taxon>
        <taxon>Arthropoda</taxon>
        <taxon>Hexapoda</taxon>
        <taxon>Insecta</taxon>
        <taxon>Pterygota</taxon>
        <taxon>Neoptera</taxon>
        <taxon>Endopterygota</taxon>
        <taxon>Diptera</taxon>
        <taxon>Nematocera</taxon>
        <taxon>Culicoidea</taxon>
        <taxon>Culicidae</taxon>
        <taxon>Culicinae</taxon>
        <taxon>Culicini</taxon>
        <taxon>Culex</taxon>
        <taxon>Culex</taxon>
    </lineage>
</organism>
<dbReference type="VEuPathDB" id="VectorBase:CQUJHB001618"/>
<dbReference type="KEGG" id="cqu:CpipJ_CPIJ014813"/>
<dbReference type="AlphaFoldDB" id="B0X7T2"/>
<accession>B0X7T2</accession>
<dbReference type="EnsemblMetazoa" id="CPIJ014813-RA">
    <property type="protein sequence ID" value="CPIJ014813-PA"/>
    <property type="gene ID" value="CPIJ014813"/>
</dbReference>
<reference evidence="3" key="2">
    <citation type="submission" date="2020-05" db="UniProtKB">
        <authorList>
            <consortium name="EnsemblMetazoa"/>
        </authorList>
    </citation>
    <scope>IDENTIFICATION</scope>
    <source>
        <strain evidence="3">JHB</strain>
    </source>
</reference>
<dbReference type="Proteomes" id="UP000002320">
    <property type="component" value="Unassembled WGS sequence"/>
</dbReference>
<feature type="region of interest" description="Disordered" evidence="1">
    <location>
        <begin position="324"/>
        <end position="350"/>
    </location>
</feature>
<dbReference type="InParanoid" id="B0X7T2"/>
<dbReference type="STRING" id="7176.B0X7T2"/>
<evidence type="ECO:0000313" key="2">
    <source>
        <dbReference type="EMBL" id="EDS42094.1"/>
    </source>
</evidence>
<dbReference type="EMBL" id="DS232461">
    <property type="protein sequence ID" value="EDS42094.1"/>
    <property type="molecule type" value="Genomic_DNA"/>
</dbReference>